<name>A0A834SBT3_9FABA</name>
<sequence length="23" mass="2625">MALPILKNDVVLGIDRDMRPKDD</sequence>
<dbReference type="Proteomes" id="UP000634136">
    <property type="component" value="Unassembled WGS sequence"/>
</dbReference>
<keyword evidence="2" id="KW-1185">Reference proteome</keyword>
<gene>
    <name evidence="1" type="ORF">G2W53_044703</name>
</gene>
<evidence type="ECO:0000313" key="2">
    <source>
        <dbReference type="Proteomes" id="UP000634136"/>
    </source>
</evidence>
<comment type="caution">
    <text evidence="1">The sequence shown here is derived from an EMBL/GenBank/DDBJ whole genome shotgun (WGS) entry which is preliminary data.</text>
</comment>
<evidence type="ECO:0000313" key="1">
    <source>
        <dbReference type="EMBL" id="KAF7800800.1"/>
    </source>
</evidence>
<accession>A0A834SBT3</accession>
<organism evidence="1 2">
    <name type="scientific">Senna tora</name>
    <dbReference type="NCBI Taxonomy" id="362788"/>
    <lineage>
        <taxon>Eukaryota</taxon>
        <taxon>Viridiplantae</taxon>
        <taxon>Streptophyta</taxon>
        <taxon>Embryophyta</taxon>
        <taxon>Tracheophyta</taxon>
        <taxon>Spermatophyta</taxon>
        <taxon>Magnoliopsida</taxon>
        <taxon>eudicotyledons</taxon>
        <taxon>Gunneridae</taxon>
        <taxon>Pentapetalae</taxon>
        <taxon>rosids</taxon>
        <taxon>fabids</taxon>
        <taxon>Fabales</taxon>
        <taxon>Fabaceae</taxon>
        <taxon>Caesalpinioideae</taxon>
        <taxon>Cassia clade</taxon>
        <taxon>Senna</taxon>
    </lineage>
</organism>
<proteinExistence type="predicted"/>
<reference evidence="1" key="1">
    <citation type="submission" date="2020-09" db="EMBL/GenBank/DDBJ databases">
        <title>Genome-Enabled Discovery of Anthraquinone Biosynthesis in Senna tora.</title>
        <authorList>
            <person name="Kang S.-H."/>
            <person name="Pandey R.P."/>
            <person name="Lee C.-M."/>
            <person name="Sim J.-S."/>
            <person name="Jeong J.-T."/>
            <person name="Choi B.-S."/>
            <person name="Jung M."/>
            <person name="Ginzburg D."/>
            <person name="Zhao K."/>
            <person name="Won S.Y."/>
            <person name="Oh T.-J."/>
            <person name="Yu Y."/>
            <person name="Kim N.-H."/>
            <person name="Lee O.R."/>
            <person name="Lee T.-H."/>
            <person name="Bashyal P."/>
            <person name="Kim T.-S."/>
            <person name="Lee W.-H."/>
            <person name="Kawkins C."/>
            <person name="Kim C.-K."/>
            <person name="Kim J.S."/>
            <person name="Ahn B.O."/>
            <person name="Rhee S.Y."/>
            <person name="Sohng J.K."/>
        </authorList>
    </citation>
    <scope>NUCLEOTIDE SEQUENCE</scope>
    <source>
        <tissue evidence="1">Leaf</tissue>
    </source>
</reference>
<dbReference type="EMBL" id="JAAIUW010000158">
    <property type="protein sequence ID" value="KAF7800800.1"/>
    <property type="molecule type" value="Genomic_DNA"/>
</dbReference>
<protein>
    <submittedName>
        <fullName evidence="1">Uncharacterized protein</fullName>
    </submittedName>
</protein>
<dbReference type="AlphaFoldDB" id="A0A834SBT3"/>